<dbReference type="RefSeq" id="WP_021739542.1">
    <property type="nucleotide sequence ID" value="NZ_CABKSU010000064.1"/>
</dbReference>
<evidence type="ECO:0000256" key="1">
    <source>
        <dbReference type="SAM" id="MobiDB-lite"/>
    </source>
</evidence>
<reference evidence="4 6" key="1">
    <citation type="submission" date="2015-09" db="EMBL/GenBank/DDBJ databases">
        <authorList>
            <consortium name="Pathogen Informatics"/>
        </authorList>
    </citation>
    <scope>NUCLEOTIDE SEQUENCE [LARGE SCALE GENOMIC DNA]</scope>
    <source>
        <strain evidence="4 6">2789STDY5608891</strain>
    </source>
</reference>
<evidence type="ECO:0000313" key="4">
    <source>
        <dbReference type="EMBL" id="CUM88311.1"/>
    </source>
</evidence>
<dbReference type="EMBL" id="CYYA01000005">
    <property type="protein sequence ID" value="CUM88311.1"/>
    <property type="molecule type" value="Genomic_DNA"/>
</dbReference>
<keyword evidence="2" id="KW-1133">Transmembrane helix</keyword>
<feature type="transmembrane region" description="Helical" evidence="2">
    <location>
        <begin position="87"/>
        <end position="108"/>
    </location>
</feature>
<proteinExistence type="predicted"/>
<feature type="domain" description="Bacterial Ig-like" evidence="3">
    <location>
        <begin position="195"/>
        <end position="288"/>
    </location>
</feature>
<dbReference type="GeneID" id="42786934"/>
<keyword evidence="2" id="KW-0812">Transmembrane</keyword>
<reference evidence="5 7" key="2">
    <citation type="journal article" date="2019" name="Nat. Med.">
        <title>A library of human gut bacterial isolates paired with longitudinal multiomics data enables mechanistic microbiome research.</title>
        <authorList>
            <person name="Poyet M."/>
            <person name="Groussin M."/>
            <person name="Gibbons S.M."/>
            <person name="Avila-Pacheco J."/>
            <person name="Jiang X."/>
            <person name="Kearney S.M."/>
            <person name="Perrotta A.R."/>
            <person name="Berdy B."/>
            <person name="Zhao S."/>
            <person name="Lieberman T.D."/>
            <person name="Swanson P.K."/>
            <person name="Smith M."/>
            <person name="Roesemann S."/>
            <person name="Alexander J.E."/>
            <person name="Rich S.A."/>
            <person name="Livny J."/>
            <person name="Vlamakis H."/>
            <person name="Clish C."/>
            <person name="Bullock K."/>
            <person name="Deik A."/>
            <person name="Scott J."/>
            <person name="Pierce K.A."/>
            <person name="Xavier R.J."/>
            <person name="Alm E.J."/>
        </authorList>
    </citation>
    <scope>NUCLEOTIDE SEQUENCE [LARGE SCALE GENOMIC DNA]</scope>
    <source>
        <strain evidence="5 7">BIOML-A3</strain>
    </source>
</reference>
<dbReference type="OrthoDB" id="9779098at2"/>
<feature type="compositionally biased region" description="Polar residues" evidence="1">
    <location>
        <begin position="146"/>
        <end position="163"/>
    </location>
</feature>
<organism evidence="4 6">
    <name type="scientific">Eubacterium ramulus</name>
    <dbReference type="NCBI Taxonomy" id="39490"/>
    <lineage>
        <taxon>Bacteria</taxon>
        <taxon>Bacillati</taxon>
        <taxon>Bacillota</taxon>
        <taxon>Clostridia</taxon>
        <taxon>Eubacteriales</taxon>
        <taxon>Eubacteriaceae</taxon>
        <taxon>Eubacterium</taxon>
    </lineage>
</organism>
<dbReference type="EMBL" id="WKRA01000018">
    <property type="protein sequence ID" value="MSD16617.1"/>
    <property type="molecule type" value="Genomic_DNA"/>
</dbReference>
<feature type="region of interest" description="Disordered" evidence="1">
    <location>
        <begin position="116"/>
        <end position="187"/>
    </location>
</feature>
<evidence type="ECO:0000256" key="2">
    <source>
        <dbReference type="SAM" id="Phobius"/>
    </source>
</evidence>
<dbReference type="Proteomes" id="UP000095492">
    <property type="component" value="Unassembled WGS sequence"/>
</dbReference>
<dbReference type="STRING" id="39490.ERS852448_00895"/>
<dbReference type="Pfam" id="PF20251">
    <property type="entry name" value="Big_14"/>
    <property type="match status" value="1"/>
</dbReference>
<accession>A0A173SDD6</accession>
<dbReference type="Proteomes" id="UP000431304">
    <property type="component" value="Unassembled WGS sequence"/>
</dbReference>
<evidence type="ECO:0000313" key="5">
    <source>
        <dbReference type="EMBL" id="MSD16617.1"/>
    </source>
</evidence>
<evidence type="ECO:0000313" key="6">
    <source>
        <dbReference type="Proteomes" id="UP000095492"/>
    </source>
</evidence>
<dbReference type="AlphaFoldDB" id="A0A173SDD6"/>
<name>A0A173SDD6_EUBRA</name>
<keyword evidence="2" id="KW-0472">Membrane</keyword>
<gene>
    <name evidence="4" type="ORF">ERS852448_00895</name>
    <name evidence="5" type="ORF">GKE72_11165</name>
</gene>
<protein>
    <recommendedName>
        <fullName evidence="3">Bacterial Ig-like domain-containing protein</fullName>
    </recommendedName>
</protein>
<evidence type="ECO:0000259" key="3">
    <source>
        <dbReference type="Pfam" id="PF20251"/>
    </source>
</evidence>
<feature type="compositionally biased region" description="Polar residues" evidence="1">
    <location>
        <begin position="116"/>
        <end position="132"/>
    </location>
</feature>
<sequence>MNRRNQGKSEKSEYIYKKRKKVRGADEVLKRALADCMQEETNQVQKKLEREGQHAFSKPFIEKMQFILKQGKQAEEQQKKKARGRRWTRVAAACIVCVVVAGGSWVGLRGNLKMSQKESSALTGKTETASQEESPEMGKSDYADTISGNVDASDTQENESNVLNEDKKETESSQDSAGTEEDASASTGMLAQNVDIKVLEVTPTSLKVRLTNNGDEDISFGDDYEGIEVYDETTDTWMECQKQYEIACYDILHFVKSGDKQNWFDWYVDWANVYGSLGAGHYRLQKNISIGNIDGGDQYVQLIQIEFDVR</sequence>
<dbReference type="InterPro" id="IPR046878">
    <property type="entry name" value="Big_14"/>
</dbReference>
<evidence type="ECO:0000313" key="7">
    <source>
        <dbReference type="Proteomes" id="UP000431304"/>
    </source>
</evidence>